<gene>
    <name evidence="1" type="ORF">AVEN_216462_1</name>
</gene>
<keyword evidence="2" id="KW-1185">Reference proteome</keyword>
<reference evidence="1 2" key="1">
    <citation type="journal article" date="2019" name="Sci. Rep.">
        <title>Orb-weaving spider Araneus ventricosus genome elucidates the spidroin gene catalogue.</title>
        <authorList>
            <person name="Kono N."/>
            <person name="Nakamura H."/>
            <person name="Ohtoshi R."/>
            <person name="Moran D.A.P."/>
            <person name="Shinohara A."/>
            <person name="Yoshida Y."/>
            <person name="Fujiwara M."/>
            <person name="Mori M."/>
            <person name="Tomita M."/>
            <person name="Arakawa K."/>
        </authorList>
    </citation>
    <scope>NUCLEOTIDE SEQUENCE [LARGE SCALE GENOMIC DNA]</scope>
</reference>
<proteinExistence type="predicted"/>
<protein>
    <submittedName>
        <fullName evidence="1">Uncharacterized protein</fullName>
    </submittedName>
</protein>
<sequence>MVRPIFLVVRSRPRDRKAPGLKSDSAEDPQCMWACCMSNHMQVAKRPLAGMTRDLEDGGFQFRCRPSSASGLKLRSPS</sequence>
<organism evidence="1 2">
    <name type="scientific">Araneus ventricosus</name>
    <name type="common">Orbweaver spider</name>
    <name type="synonym">Epeira ventricosa</name>
    <dbReference type="NCBI Taxonomy" id="182803"/>
    <lineage>
        <taxon>Eukaryota</taxon>
        <taxon>Metazoa</taxon>
        <taxon>Ecdysozoa</taxon>
        <taxon>Arthropoda</taxon>
        <taxon>Chelicerata</taxon>
        <taxon>Arachnida</taxon>
        <taxon>Araneae</taxon>
        <taxon>Araneomorphae</taxon>
        <taxon>Entelegynae</taxon>
        <taxon>Araneoidea</taxon>
        <taxon>Araneidae</taxon>
        <taxon>Araneus</taxon>
    </lineage>
</organism>
<accession>A0A4Y2BNC4</accession>
<name>A0A4Y2BNC4_ARAVE</name>
<dbReference type="AlphaFoldDB" id="A0A4Y2BNC4"/>
<comment type="caution">
    <text evidence="1">The sequence shown here is derived from an EMBL/GenBank/DDBJ whole genome shotgun (WGS) entry which is preliminary data.</text>
</comment>
<evidence type="ECO:0000313" key="1">
    <source>
        <dbReference type="EMBL" id="GBL93109.1"/>
    </source>
</evidence>
<dbReference type="Proteomes" id="UP000499080">
    <property type="component" value="Unassembled WGS sequence"/>
</dbReference>
<evidence type="ECO:0000313" key="2">
    <source>
        <dbReference type="Proteomes" id="UP000499080"/>
    </source>
</evidence>
<dbReference type="EMBL" id="BGPR01000091">
    <property type="protein sequence ID" value="GBL93109.1"/>
    <property type="molecule type" value="Genomic_DNA"/>
</dbReference>